<dbReference type="Gene3D" id="3.30.70.1730">
    <property type="match status" value="1"/>
</dbReference>
<dbReference type="CDD" id="cd05797">
    <property type="entry name" value="Ribosomal_L10"/>
    <property type="match status" value="1"/>
</dbReference>
<dbReference type="InterPro" id="IPR047865">
    <property type="entry name" value="Ribosomal_uL10_bac_type"/>
</dbReference>
<dbReference type="HAMAP" id="MF_00362">
    <property type="entry name" value="Ribosomal_uL10"/>
    <property type="match status" value="1"/>
</dbReference>
<dbReference type="InterPro" id="IPR001790">
    <property type="entry name" value="Ribosomal_uL10"/>
</dbReference>
<dbReference type="Proteomes" id="UP000030598">
    <property type="component" value="Unassembled WGS sequence"/>
</dbReference>
<proteinExistence type="inferred from homology"/>
<accession>A0A0A1ZJL8</accession>
<evidence type="ECO:0000256" key="4">
    <source>
        <dbReference type="ARBA" id="ARBA00035202"/>
    </source>
</evidence>
<dbReference type="InterPro" id="IPR022973">
    <property type="entry name" value="Ribosomal_uL10_bac"/>
</dbReference>
<evidence type="ECO:0000256" key="3">
    <source>
        <dbReference type="ARBA" id="ARBA00023274"/>
    </source>
</evidence>
<protein>
    <recommendedName>
        <fullName evidence="4 5">Large ribosomal subunit protein uL10</fullName>
    </recommendedName>
</protein>
<name>A0A0A1ZJL8_PROMR</name>
<dbReference type="EMBL" id="JNAH01000003">
    <property type="protein sequence ID" value="KGF88439.1"/>
    <property type="molecule type" value="Genomic_DNA"/>
</dbReference>
<dbReference type="OrthoDB" id="9808307at2"/>
<dbReference type="RefSeq" id="WP_032523973.1">
    <property type="nucleotide sequence ID" value="NZ_CP138934.1"/>
</dbReference>
<dbReference type="GO" id="GO:1990904">
    <property type="term" value="C:ribonucleoprotein complex"/>
    <property type="evidence" value="ECO:0007669"/>
    <property type="project" value="UniProtKB-KW"/>
</dbReference>
<dbReference type="eggNOG" id="COG0244">
    <property type="taxonomic scope" value="Bacteria"/>
</dbReference>
<comment type="caution">
    <text evidence="6">The sequence shown here is derived from an EMBL/GenBank/DDBJ whole genome shotgun (WGS) entry which is preliminary data.</text>
</comment>
<dbReference type="GO" id="GO:0006412">
    <property type="term" value="P:translation"/>
    <property type="evidence" value="ECO:0007669"/>
    <property type="project" value="UniProtKB-UniRule"/>
</dbReference>
<sequence length="175" mass="19025">MGRTLENKQQIVTEIKSLLNDSEMAVVLDYKGLTIKEMSDLRSRLQTTNGICKVTKNSLMRKAIDGNSNWNDLESLLTGTNAFVLIKEDVGGAVKAIQSFQKDTKKSETKGALFEGRLLSDSEIKEIASLPSKEVLMAKIAGALNGIATKIAISINEVPSGLARSLKQHSEKSES</sequence>
<comment type="similarity">
    <text evidence="1 5">Belongs to the universal ribosomal protein uL10 family.</text>
</comment>
<organism evidence="6 7">
    <name type="scientific">Prochlorococcus marinus str. GP2</name>
    <dbReference type="NCBI Taxonomy" id="59925"/>
    <lineage>
        <taxon>Bacteria</taxon>
        <taxon>Bacillati</taxon>
        <taxon>Cyanobacteriota</taxon>
        <taxon>Cyanophyceae</taxon>
        <taxon>Synechococcales</taxon>
        <taxon>Prochlorococcaceae</taxon>
        <taxon>Prochlorococcus</taxon>
    </lineage>
</organism>
<keyword evidence="5" id="KW-0699">rRNA-binding</keyword>
<comment type="function">
    <text evidence="5">Forms part of the ribosomal stalk, playing a central role in the interaction of the ribosome with GTP-bound translation factors.</text>
</comment>
<dbReference type="STRING" id="59925.EU91_0372"/>
<dbReference type="GO" id="GO:0070180">
    <property type="term" value="F:large ribosomal subunit rRNA binding"/>
    <property type="evidence" value="ECO:0007669"/>
    <property type="project" value="UniProtKB-UniRule"/>
</dbReference>
<dbReference type="InterPro" id="IPR043141">
    <property type="entry name" value="Ribosomal_uL10-like_sf"/>
</dbReference>
<evidence type="ECO:0000313" key="6">
    <source>
        <dbReference type="EMBL" id="KGF88439.1"/>
    </source>
</evidence>
<dbReference type="AlphaFoldDB" id="A0A0A1ZJL8"/>
<keyword evidence="5" id="KW-0694">RNA-binding</keyword>
<evidence type="ECO:0000256" key="1">
    <source>
        <dbReference type="ARBA" id="ARBA00008889"/>
    </source>
</evidence>
<gene>
    <name evidence="5" type="primary">rplJ</name>
    <name evidence="5" type="synonym">rpl10</name>
    <name evidence="6" type="ORF">EU91_0372</name>
</gene>
<comment type="subunit">
    <text evidence="5">Part of the ribosomal stalk of the 50S ribosomal subunit. The N-terminus interacts with L11 and the large rRNA to form the base of the stalk. The C-terminus forms an elongated spine to which L12 dimers bind in a sequential fashion forming a multimeric L10(L12)X complex.</text>
</comment>
<dbReference type="Gene3D" id="6.10.250.290">
    <property type="match status" value="1"/>
</dbReference>
<evidence type="ECO:0000256" key="2">
    <source>
        <dbReference type="ARBA" id="ARBA00022980"/>
    </source>
</evidence>
<dbReference type="SUPFAM" id="SSF160369">
    <property type="entry name" value="Ribosomal protein L10-like"/>
    <property type="match status" value="1"/>
</dbReference>
<dbReference type="Pfam" id="PF00466">
    <property type="entry name" value="Ribosomal_L10"/>
    <property type="match status" value="1"/>
</dbReference>
<keyword evidence="3 5" id="KW-0687">Ribonucleoprotein</keyword>
<reference evidence="7" key="1">
    <citation type="journal article" date="2014" name="Sci. Data">
        <title>Genomes of diverse isolates of the marine cyanobacterium Prochlorococcus.</title>
        <authorList>
            <person name="Biller S."/>
            <person name="Berube P."/>
            <person name="Thompson J."/>
            <person name="Kelly L."/>
            <person name="Roggensack S."/>
            <person name="Awad L."/>
            <person name="Roache-Johnson K."/>
            <person name="Ding H."/>
            <person name="Giovannoni S.J."/>
            <person name="Moore L.R."/>
            <person name="Chisholm S.W."/>
        </authorList>
    </citation>
    <scope>NUCLEOTIDE SEQUENCE [LARGE SCALE GENOMIC DNA]</scope>
    <source>
        <strain evidence="7">GP2</strain>
    </source>
</reference>
<evidence type="ECO:0000256" key="5">
    <source>
        <dbReference type="HAMAP-Rule" id="MF_00362"/>
    </source>
</evidence>
<evidence type="ECO:0000313" key="7">
    <source>
        <dbReference type="Proteomes" id="UP000030598"/>
    </source>
</evidence>
<dbReference type="GO" id="GO:0005840">
    <property type="term" value="C:ribosome"/>
    <property type="evidence" value="ECO:0007669"/>
    <property type="project" value="UniProtKB-KW"/>
</dbReference>
<keyword evidence="2 5" id="KW-0689">Ribosomal protein</keyword>
<dbReference type="PANTHER" id="PTHR11560">
    <property type="entry name" value="39S RIBOSOMAL PROTEIN L10, MITOCHONDRIAL"/>
    <property type="match status" value="1"/>
</dbReference>
<dbReference type="NCBIfam" id="NF000955">
    <property type="entry name" value="PRK00099.1-1"/>
    <property type="match status" value="1"/>
</dbReference>